<sequence>MTMLGMPESMFLVFLATLVAGSLGAIHYVVAHMILGRPINEVAKERTTESSSPVKDRTTDGGHTDGRN</sequence>
<dbReference type="Proteomes" id="UP000326170">
    <property type="component" value="Plasmid unnamed1"/>
</dbReference>
<accession>A0A5P9P8V3</accession>
<organism evidence="2 3">
    <name type="scientific">Natronorubrum aibiense</name>
    <dbReference type="NCBI Taxonomy" id="348826"/>
    <lineage>
        <taxon>Archaea</taxon>
        <taxon>Methanobacteriati</taxon>
        <taxon>Methanobacteriota</taxon>
        <taxon>Stenosarchaea group</taxon>
        <taxon>Halobacteria</taxon>
        <taxon>Halobacteriales</taxon>
        <taxon>Natrialbaceae</taxon>
        <taxon>Natronorubrum</taxon>
    </lineage>
</organism>
<keyword evidence="2" id="KW-0614">Plasmid</keyword>
<dbReference type="EMBL" id="CP045489">
    <property type="protein sequence ID" value="QFU84553.1"/>
    <property type="molecule type" value="Genomic_DNA"/>
</dbReference>
<evidence type="ECO:0000313" key="3">
    <source>
        <dbReference type="Proteomes" id="UP000326170"/>
    </source>
</evidence>
<name>A0A5P9P8V3_9EURY</name>
<dbReference type="AlphaFoldDB" id="A0A5P9P8V3"/>
<evidence type="ECO:0000256" key="1">
    <source>
        <dbReference type="SAM" id="MobiDB-lite"/>
    </source>
</evidence>
<reference evidence="2 3" key="1">
    <citation type="journal article" date="2007" name="Int. J. Syst. Evol. Microbiol.">
        <title>Natronorubrum sulfidifaciens sp. nov., an extremely haloalkaliphilic archaeon isolated from Aiding salt lake in Xin-Jiang, China.</title>
        <authorList>
            <person name="Cui H.L."/>
            <person name="Tohty D."/>
            <person name="Liu H.C."/>
            <person name="Liu S.J."/>
            <person name="Oren A."/>
            <person name="Zhou P.J."/>
        </authorList>
    </citation>
    <scope>NUCLEOTIDE SEQUENCE [LARGE SCALE GENOMIC DNA]</scope>
    <source>
        <strain evidence="2 3">7-3</strain>
        <plasmid evidence="2">unnamed1</plasmid>
    </source>
</reference>
<protein>
    <submittedName>
        <fullName evidence="2">Uncharacterized protein</fullName>
    </submittedName>
</protein>
<evidence type="ECO:0000313" key="2">
    <source>
        <dbReference type="EMBL" id="QFU84553.1"/>
    </source>
</evidence>
<dbReference type="KEGG" id="nas:GCU68_18715"/>
<keyword evidence="3" id="KW-1185">Reference proteome</keyword>
<geneLocation type="plasmid" evidence="2 3">
    <name>unnamed1</name>
</geneLocation>
<feature type="region of interest" description="Disordered" evidence="1">
    <location>
        <begin position="44"/>
        <end position="68"/>
    </location>
</feature>
<proteinExistence type="predicted"/>
<gene>
    <name evidence="2" type="ORF">GCU68_18715</name>
</gene>